<keyword evidence="1 2" id="KW-0472">Membrane</keyword>
<evidence type="ECO:0000313" key="3">
    <source>
        <dbReference type="EMBL" id="GKT05899.1"/>
    </source>
</evidence>
<dbReference type="Proteomes" id="UP001628078">
    <property type="component" value="Unassembled WGS sequence"/>
</dbReference>
<proteinExistence type="inferred from homology"/>
<dbReference type="InterPro" id="IPR023896">
    <property type="entry name" value="LTA_DltD"/>
</dbReference>
<name>A0ABQ5JQJ6_9LACO</name>
<comment type="caution">
    <text evidence="3">The sequence shown here is derived from an EMBL/GenBank/DDBJ whole genome shotgun (WGS) entry which is preliminary data.</text>
</comment>
<evidence type="ECO:0000313" key="4">
    <source>
        <dbReference type="Proteomes" id="UP001628078"/>
    </source>
</evidence>
<dbReference type="InterPro" id="IPR006998">
    <property type="entry name" value="DltD"/>
</dbReference>
<keyword evidence="4" id="KW-1185">Reference proteome</keyword>
<gene>
    <name evidence="3" type="primary">dltD</name>
    <name evidence="3" type="ORF">JCM31185_11870</name>
</gene>
<keyword evidence="2" id="KW-1133">Transmembrane helix</keyword>
<dbReference type="PANTHER" id="PTHR40039:SF1">
    <property type="entry name" value="PROTEIN DLTD"/>
    <property type="match status" value="1"/>
</dbReference>
<sequence>MNSSKRLWLIIGPVIVAFVILVALLLSPLNSSKPSSAIQRRAAVSLSPQVFKGRQIKKTALSGHYVPFFGSSELARMDPLHPSVLAEKYHRNYRPFLLGAAGTQSLTQYYMMQTISTQMQHKKAVFIISPQWFVKKGARPDAFAFYYSKLQTVDWLQQEQNNSMDRYAAKRLLAMPSGRSDRAITRMLKKVGSGHALSNYDRLQLSIQALMLTHEDQLFSDIGLDNNIAKIDRGMKQLPDSQSTSALEQTADRLGQAGTTNNDLGISNHFYSTRLRGHIKQLKGAQRHLNYRQSPEYSDFELVLNQFAKTHTEVLFVLPPINQKWADYTGLNMNMIDQTNAKIKHQLATQGFNHVLDLSHDGGEPYFMEDTIHLGWRGWLAVDQGVRPFLANQRATTKYHINSRYYSTDWQQLDPTTTNIEQFK</sequence>
<accession>A0ABQ5JQJ6</accession>
<reference evidence="3 4" key="1">
    <citation type="submission" date="2022-03" db="EMBL/GenBank/DDBJ databases">
        <title>Draft genome sequence of Furfurilactobacillus curtus JCM 31185.</title>
        <authorList>
            <person name="Suzuki S."/>
            <person name="Endo A."/>
            <person name="Kajikawa A."/>
        </authorList>
    </citation>
    <scope>NUCLEOTIDE SEQUENCE [LARGE SCALE GENOMIC DNA]</scope>
    <source>
        <strain evidence="3 4">JCM 31185</strain>
    </source>
</reference>
<dbReference type="NCBIfam" id="TIGR04092">
    <property type="entry name" value="LTA_DltD"/>
    <property type="match status" value="1"/>
</dbReference>
<organism evidence="3 4">
    <name type="scientific">Furfurilactobacillus curtus</name>
    <dbReference type="NCBI Taxonomy" id="1746200"/>
    <lineage>
        <taxon>Bacteria</taxon>
        <taxon>Bacillati</taxon>
        <taxon>Bacillota</taxon>
        <taxon>Bacilli</taxon>
        <taxon>Lactobacillales</taxon>
        <taxon>Lactobacillaceae</taxon>
        <taxon>Furfurilactobacillus</taxon>
    </lineage>
</organism>
<comment type="similarity">
    <text evidence="1">Belongs to the DltD family.</text>
</comment>
<keyword evidence="1" id="KW-1003">Cell membrane</keyword>
<dbReference type="EMBL" id="BQXO01000003">
    <property type="protein sequence ID" value="GKT05899.1"/>
    <property type="molecule type" value="Genomic_DNA"/>
</dbReference>
<keyword evidence="2" id="KW-0812">Transmembrane</keyword>
<dbReference type="PANTHER" id="PTHR40039">
    <property type="entry name" value="PROTEIN DLTD"/>
    <property type="match status" value="1"/>
</dbReference>
<dbReference type="RefSeq" id="WP_407883566.1">
    <property type="nucleotide sequence ID" value="NZ_BQXO01000003.1"/>
</dbReference>
<protein>
    <recommendedName>
        <fullName evidence="1">Protein DltD</fullName>
    </recommendedName>
</protein>
<evidence type="ECO:0000256" key="1">
    <source>
        <dbReference type="PIRNR" id="PIRNR021438"/>
    </source>
</evidence>
<evidence type="ECO:0000256" key="2">
    <source>
        <dbReference type="SAM" id="Phobius"/>
    </source>
</evidence>
<dbReference type="PIRSF" id="PIRSF021438">
    <property type="entry name" value="DltD"/>
    <property type="match status" value="1"/>
</dbReference>
<comment type="pathway">
    <text evidence="1">Cell wall biogenesis; lipoteichoic acid biosynthesis.</text>
</comment>
<dbReference type="Pfam" id="PF04914">
    <property type="entry name" value="DltD"/>
    <property type="match status" value="1"/>
</dbReference>
<feature type="transmembrane region" description="Helical" evidence="2">
    <location>
        <begin position="7"/>
        <end position="26"/>
    </location>
</feature>